<dbReference type="Proteomes" id="UP000075806">
    <property type="component" value="Unassembled WGS sequence"/>
</dbReference>
<evidence type="ECO:0000313" key="8">
    <source>
        <dbReference type="EMBL" id="KYG30984.1"/>
    </source>
</evidence>
<dbReference type="PRINTS" id="PR01100">
    <property type="entry name" value="SHIKIMTKNASE"/>
</dbReference>
<dbReference type="GO" id="GO:0009423">
    <property type="term" value="P:chorismate biosynthetic process"/>
    <property type="evidence" value="ECO:0007669"/>
    <property type="project" value="UniProtKB-UniRule"/>
</dbReference>
<reference evidence="8" key="1">
    <citation type="submission" date="2016-02" db="EMBL/GenBank/DDBJ databases">
        <title>Genome sequence of Bacillus trypoxylicola KCTC 13244(T).</title>
        <authorList>
            <person name="Jeong H."/>
            <person name="Park S.-H."/>
            <person name="Choi S.-K."/>
        </authorList>
    </citation>
    <scope>NUCLEOTIDE SEQUENCE [LARGE SCALE GENOMIC DNA]</scope>
    <source>
        <strain evidence="8">KCTC 13244</strain>
    </source>
</reference>
<keyword evidence="1 7" id="KW-0028">Amino-acid biosynthesis</keyword>
<keyword evidence="6 7" id="KW-0057">Aromatic amino acid biosynthesis</keyword>
<comment type="caution">
    <text evidence="8">The sequence shown here is derived from an EMBL/GenBank/DDBJ whole genome shotgun (WGS) entry which is preliminary data.</text>
</comment>
<comment type="pathway">
    <text evidence="7">Metabolic intermediate biosynthesis; chorismate biosynthesis; chorismate from D-erythrose 4-phosphate and phosphoenolpyruvate: step 5/7.</text>
</comment>
<feature type="binding site" evidence="7">
    <location>
        <position position="92"/>
    </location>
    <ligand>
        <name>substrate</name>
    </ligand>
</feature>
<dbReference type="InterPro" id="IPR031322">
    <property type="entry name" value="Shikimate/glucono_kinase"/>
</dbReference>
<dbReference type="UniPathway" id="UPA00053">
    <property type="reaction ID" value="UER00088"/>
</dbReference>
<evidence type="ECO:0000256" key="2">
    <source>
        <dbReference type="ARBA" id="ARBA00022679"/>
    </source>
</evidence>
<dbReference type="InterPro" id="IPR027417">
    <property type="entry name" value="P-loop_NTPase"/>
</dbReference>
<dbReference type="Gene3D" id="3.40.50.300">
    <property type="entry name" value="P-loop containing nucleotide triphosphate hydrolases"/>
    <property type="match status" value="1"/>
</dbReference>
<dbReference type="AlphaFoldDB" id="A0A162DVQ3"/>
<evidence type="ECO:0000256" key="4">
    <source>
        <dbReference type="ARBA" id="ARBA00022777"/>
    </source>
</evidence>
<comment type="similarity">
    <text evidence="7">Belongs to the shikimate kinase family.</text>
</comment>
<accession>A0A162DVQ3</accession>
<organism evidence="8 9">
    <name type="scientific">Alkalihalobacillus trypoxylicola</name>
    <dbReference type="NCBI Taxonomy" id="519424"/>
    <lineage>
        <taxon>Bacteria</taxon>
        <taxon>Bacillati</taxon>
        <taxon>Bacillota</taxon>
        <taxon>Bacilli</taxon>
        <taxon>Bacillales</taxon>
        <taxon>Bacillaceae</taxon>
        <taxon>Alkalihalobacillus</taxon>
    </lineage>
</organism>
<evidence type="ECO:0000313" key="9">
    <source>
        <dbReference type="Proteomes" id="UP000075806"/>
    </source>
</evidence>
<keyword evidence="7" id="KW-0963">Cytoplasm</keyword>
<comment type="catalytic activity">
    <reaction evidence="7">
        <text>shikimate + ATP = 3-phosphoshikimate + ADP + H(+)</text>
        <dbReference type="Rhea" id="RHEA:13121"/>
        <dbReference type="ChEBI" id="CHEBI:15378"/>
        <dbReference type="ChEBI" id="CHEBI:30616"/>
        <dbReference type="ChEBI" id="CHEBI:36208"/>
        <dbReference type="ChEBI" id="CHEBI:145989"/>
        <dbReference type="ChEBI" id="CHEBI:456216"/>
        <dbReference type="EC" id="2.7.1.71"/>
    </reaction>
</comment>
<keyword evidence="9" id="KW-1185">Reference proteome</keyword>
<dbReference type="SUPFAM" id="SSF52540">
    <property type="entry name" value="P-loop containing nucleoside triphosphate hydrolases"/>
    <property type="match status" value="1"/>
</dbReference>
<dbReference type="GO" id="GO:0005524">
    <property type="term" value="F:ATP binding"/>
    <property type="evidence" value="ECO:0007669"/>
    <property type="project" value="UniProtKB-UniRule"/>
</dbReference>
<comment type="function">
    <text evidence="7">Catalyzes the specific phosphorylation of the 3-hydroxyl group of shikimic acid using ATP as a cosubstrate.</text>
</comment>
<dbReference type="STRING" id="519424.AZF04_18480"/>
<feature type="binding site" evidence="7">
    <location>
        <position position="130"/>
    </location>
    <ligand>
        <name>ATP</name>
        <dbReference type="ChEBI" id="CHEBI:30616"/>
    </ligand>
</feature>
<keyword evidence="7" id="KW-0479">Metal-binding</keyword>
<dbReference type="GO" id="GO:0005829">
    <property type="term" value="C:cytosol"/>
    <property type="evidence" value="ECO:0007669"/>
    <property type="project" value="TreeGrafter"/>
</dbReference>
<keyword evidence="2 7" id="KW-0808">Transferase</keyword>
<feature type="binding site" evidence="7">
    <location>
        <position position="29"/>
    </location>
    <ligand>
        <name>Mg(2+)</name>
        <dbReference type="ChEBI" id="CHEBI:18420"/>
    </ligand>
</feature>
<feature type="binding site" evidence="7">
    <location>
        <position position="47"/>
    </location>
    <ligand>
        <name>substrate</name>
    </ligand>
</feature>
<dbReference type="HAMAP" id="MF_00109">
    <property type="entry name" value="Shikimate_kinase"/>
    <property type="match status" value="1"/>
</dbReference>
<protein>
    <recommendedName>
        <fullName evidence="7">Shikimate kinase</fullName>
        <shortName evidence="7">SK</shortName>
        <ecNumber evidence="7">2.7.1.71</ecNumber>
    </recommendedName>
</protein>
<evidence type="ECO:0000256" key="6">
    <source>
        <dbReference type="ARBA" id="ARBA00023141"/>
    </source>
</evidence>
<comment type="cofactor">
    <cofactor evidence="7">
        <name>Mg(2+)</name>
        <dbReference type="ChEBI" id="CHEBI:18420"/>
    </cofactor>
    <text evidence="7">Binds 1 Mg(2+) ion per subunit.</text>
</comment>
<dbReference type="Pfam" id="PF01202">
    <property type="entry name" value="SKI"/>
    <property type="match status" value="1"/>
</dbReference>
<dbReference type="PANTHER" id="PTHR21087:SF16">
    <property type="entry name" value="SHIKIMATE KINASE 1, CHLOROPLASTIC"/>
    <property type="match status" value="1"/>
</dbReference>
<evidence type="ECO:0000256" key="7">
    <source>
        <dbReference type="HAMAP-Rule" id="MF_00109"/>
    </source>
</evidence>
<comment type="subunit">
    <text evidence="7">Monomer.</text>
</comment>
<dbReference type="EC" id="2.7.1.71" evidence="7"/>
<dbReference type="GO" id="GO:0008652">
    <property type="term" value="P:amino acid biosynthetic process"/>
    <property type="evidence" value="ECO:0007669"/>
    <property type="project" value="UniProtKB-KW"/>
</dbReference>
<dbReference type="PANTHER" id="PTHR21087">
    <property type="entry name" value="SHIKIMATE KINASE"/>
    <property type="match status" value="1"/>
</dbReference>
<dbReference type="GO" id="GO:0004765">
    <property type="term" value="F:shikimate kinase activity"/>
    <property type="evidence" value="ECO:0007669"/>
    <property type="project" value="UniProtKB-UniRule"/>
</dbReference>
<name>A0A162DVQ3_9BACI</name>
<dbReference type="InterPro" id="IPR000623">
    <property type="entry name" value="Shikimate_kinase/TSH1"/>
</dbReference>
<dbReference type="CDD" id="cd00464">
    <property type="entry name" value="SK"/>
    <property type="match status" value="1"/>
</dbReference>
<feature type="binding site" evidence="7">
    <location>
        <begin position="25"/>
        <end position="30"/>
    </location>
    <ligand>
        <name>ATP</name>
        <dbReference type="ChEBI" id="CHEBI:30616"/>
    </ligand>
</feature>
<gene>
    <name evidence="7" type="primary">aroK</name>
    <name evidence="8" type="ORF">AZF04_18480</name>
</gene>
<feature type="binding site" evidence="7">
    <location>
        <position position="148"/>
    </location>
    <ligand>
        <name>substrate</name>
    </ligand>
</feature>
<sequence>MELFRGILGGKVVKAQIIYLTGFMGSGKTTIGEGLGKALGVTVVDTDKWIEEKEGKAIRELFSEKGEGFFRDLETEALQSISQTPQIITTGGGIILREDNVSIMKEKGIVINLKCEVEEIFQRLAGDQSRPLLQNKNKKEIETMYLERKKHYEQSADIIFDTSGKSIRKIIQELKEYLLKN</sequence>
<dbReference type="GO" id="GO:0009073">
    <property type="term" value="P:aromatic amino acid family biosynthetic process"/>
    <property type="evidence" value="ECO:0007669"/>
    <property type="project" value="UniProtKB-KW"/>
</dbReference>
<comment type="subcellular location">
    <subcellularLocation>
        <location evidence="7">Cytoplasm</location>
    </subcellularLocation>
</comment>
<keyword evidence="3 7" id="KW-0547">Nucleotide-binding</keyword>
<comment type="caution">
    <text evidence="7">Lacks conserved residue(s) required for the propagation of feature annotation.</text>
</comment>
<dbReference type="GO" id="GO:0000287">
    <property type="term" value="F:magnesium ion binding"/>
    <property type="evidence" value="ECO:0007669"/>
    <property type="project" value="UniProtKB-UniRule"/>
</dbReference>
<evidence type="ECO:0000256" key="3">
    <source>
        <dbReference type="ARBA" id="ARBA00022741"/>
    </source>
</evidence>
<dbReference type="EMBL" id="LTAO01000013">
    <property type="protein sequence ID" value="KYG30984.1"/>
    <property type="molecule type" value="Genomic_DNA"/>
</dbReference>
<keyword evidence="5 7" id="KW-0067">ATP-binding</keyword>
<evidence type="ECO:0000256" key="1">
    <source>
        <dbReference type="ARBA" id="ARBA00022605"/>
    </source>
</evidence>
<dbReference type="OrthoDB" id="9800332at2"/>
<proteinExistence type="inferred from homology"/>
<feature type="binding site" evidence="7">
    <location>
        <position position="71"/>
    </location>
    <ligand>
        <name>substrate</name>
    </ligand>
</feature>
<evidence type="ECO:0000256" key="5">
    <source>
        <dbReference type="ARBA" id="ARBA00022840"/>
    </source>
</evidence>
<keyword evidence="7" id="KW-0460">Magnesium</keyword>
<keyword evidence="4 7" id="KW-0418">Kinase</keyword>